<dbReference type="SUPFAM" id="SSF53850">
    <property type="entry name" value="Periplasmic binding protein-like II"/>
    <property type="match status" value="1"/>
</dbReference>
<dbReference type="PANTHER" id="PTHR42941">
    <property type="entry name" value="SLL1037 PROTEIN"/>
    <property type="match status" value="1"/>
</dbReference>
<dbReference type="Pfam" id="PF16868">
    <property type="entry name" value="NMT1_3"/>
    <property type="match status" value="1"/>
</dbReference>
<evidence type="ECO:0000256" key="1">
    <source>
        <dbReference type="SAM" id="SignalP"/>
    </source>
</evidence>
<dbReference type="Proteomes" id="UP000199516">
    <property type="component" value="Unassembled WGS sequence"/>
</dbReference>
<feature type="chain" id="PRO_5038814707" description="TRAP transporter solute receptor, TAXI family" evidence="1">
    <location>
        <begin position="20"/>
        <end position="327"/>
    </location>
</feature>
<dbReference type="NCBIfam" id="TIGR02122">
    <property type="entry name" value="TRAP_TAXI"/>
    <property type="match status" value="1"/>
</dbReference>
<reference evidence="2 3" key="1">
    <citation type="submission" date="2016-10" db="EMBL/GenBank/DDBJ databases">
        <authorList>
            <person name="de Groot N.N."/>
        </authorList>
    </citation>
    <scope>NUCLEOTIDE SEQUENCE [LARGE SCALE GENOMIC DNA]</scope>
    <source>
        <strain evidence="2 3">DSM 23995</strain>
    </source>
</reference>
<evidence type="ECO:0008006" key="4">
    <source>
        <dbReference type="Google" id="ProtNLM"/>
    </source>
</evidence>
<keyword evidence="1" id="KW-0732">Signal</keyword>
<dbReference type="Gene3D" id="3.40.190.10">
    <property type="entry name" value="Periplasmic binding protein-like II"/>
    <property type="match status" value="2"/>
</dbReference>
<dbReference type="PANTHER" id="PTHR42941:SF1">
    <property type="entry name" value="SLL1037 PROTEIN"/>
    <property type="match status" value="1"/>
</dbReference>
<organism evidence="2 3">
    <name type="scientific">Alteribacillus iranensis</name>
    <dbReference type="NCBI Taxonomy" id="930128"/>
    <lineage>
        <taxon>Bacteria</taxon>
        <taxon>Bacillati</taxon>
        <taxon>Bacillota</taxon>
        <taxon>Bacilli</taxon>
        <taxon>Bacillales</taxon>
        <taxon>Bacillaceae</taxon>
        <taxon>Alteribacillus</taxon>
    </lineage>
</organism>
<evidence type="ECO:0000313" key="2">
    <source>
        <dbReference type="EMBL" id="SFE50425.1"/>
    </source>
</evidence>
<dbReference type="OrthoDB" id="9776669at2"/>
<dbReference type="EMBL" id="FONT01000002">
    <property type="protein sequence ID" value="SFE50425.1"/>
    <property type="molecule type" value="Genomic_DNA"/>
</dbReference>
<protein>
    <recommendedName>
        <fullName evidence="4">TRAP transporter solute receptor, TAXI family</fullName>
    </recommendedName>
</protein>
<dbReference type="InterPro" id="IPR011852">
    <property type="entry name" value="TRAP_TAXI"/>
</dbReference>
<sequence length="327" mass="34458">MKKLLTAVLSSALLLTACGEDGSQSADGGNSGGASTSIYTIATGGTSGVYYPIGGAIANILEESEVADTSVQATGASVENINLLDTNRAELALVMSDSALQAYEGSGAFEEEEPREHLTAIGNLYPNYVQVIAPADSGIESVADLEGKKVGVGAAASGTELNARLILEAYGLSYDDIEEDYLSFAESVDQMKNGMIDAAFINSGVPNSAVIDFSTQNDVNVLPIEGEEMQALLDKYPFFQEGVIEAGVYENEEDINTAIIQNVLMVNSELGEEEVYNLTKSIFDNIESLQNAHNAAADVSLEGSADGVVIPLHPGAEKYYQEEGVLE</sequence>
<proteinExistence type="predicted"/>
<dbReference type="RefSeq" id="WP_091658070.1">
    <property type="nucleotide sequence ID" value="NZ_FONT01000002.1"/>
</dbReference>
<dbReference type="PROSITE" id="PS51257">
    <property type="entry name" value="PROKAR_LIPOPROTEIN"/>
    <property type="match status" value="1"/>
</dbReference>
<gene>
    <name evidence="2" type="ORF">SAMN05192532_10250</name>
</gene>
<dbReference type="CDD" id="cd13567">
    <property type="entry name" value="PBP2_TtGluBP"/>
    <property type="match status" value="1"/>
</dbReference>
<keyword evidence="3" id="KW-1185">Reference proteome</keyword>
<accession>A0A1I2B2L7</accession>
<feature type="signal peptide" evidence="1">
    <location>
        <begin position="1"/>
        <end position="19"/>
    </location>
</feature>
<evidence type="ECO:0000313" key="3">
    <source>
        <dbReference type="Proteomes" id="UP000199516"/>
    </source>
</evidence>
<dbReference type="STRING" id="930128.SAMN05192532_10250"/>
<dbReference type="AlphaFoldDB" id="A0A1I2B2L7"/>
<name>A0A1I2B2L7_9BACI</name>